<accession>A0ABQ2D3I9</accession>
<dbReference type="Proteomes" id="UP000632222">
    <property type="component" value="Unassembled WGS sequence"/>
</dbReference>
<dbReference type="EMBL" id="BMOD01000014">
    <property type="protein sequence ID" value="GGJ44646.1"/>
    <property type="molecule type" value="Genomic_DNA"/>
</dbReference>
<sequence length="269" mass="30782">MSFEFLLRHEKPLTLALMGSQMGEVCYEVSLLGLNICITDHLHQVRVEVHNSCHQRLLLTCVGCTPREILHGLRQVLAEQEVLPNQSVSEFIAVRLQAHFEVRVESGRALWWQVIALQGYSEGADTDVPITPTFSTLGALEAHCLQFFPRYMFDVMDLEKQQFRGYFWWESIRDTPTEPFNPARLVKLNAQEDLQHLRQGFLPIPLAQKLLQHTVTEKQAWDAALDFALAHNLDVVQVAHQVSLRCLLKHRQVERQQTLASCPTLPLKG</sequence>
<gene>
    <name evidence="1" type="ORF">GCM10008938_33530</name>
</gene>
<protein>
    <submittedName>
        <fullName evidence="1">Uncharacterized protein</fullName>
    </submittedName>
</protein>
<evidence type="ECO:0000313" key="2">
    <source>
        <dbReference type="Proteomes" id="UP000632222"/>
    </source>
</evidence>
<reference evidence="2" key="1">
    <citation type="journal article" date="2019" name="Int. J. Syst. Evol. Microbiol.">
        <title>The Global Catalogue of Microorganisms (GCM) 10K type strain sequencing project: providing services to taxonomists for standard genome sequencing and annotation.</title>
        <authorList>
            <consortium name="The Broad Institute Genomics Platform"/>
            <consortium name="The Broad Institute Genome Sequencing Center for Infectious Disease"/>
            <person name="Wu L."/>
            <person name="Ma J."/>
        </authorList>
    </citation>
    <scope>NUCLEOTIDE SEQUENCE [LARGE SCALE GENOMIC DNA]</scope>
    <source>
        <strain evidence="2">JCM 14370</strain>
    </source>
</reference>
<comment type="caution">
    <text evidence="1">The sequence shown here is derived from an EMBL/GenBank/DDBJ whole genome shotgun (WGS) entry which is preliminary data.</text>
</comment>
<evidence type="ECO:0000313" key="1">
    <source>
        <dbReference type="EMBL" id="GGJ44646.1"/>
    </source>
</evidence>
<proteinExistence type="predicted"/>
<keyword evidence="2" id="KW-1185">Reference proteome</keyword>
<dbReference type="RefSeq" id="WP_189004451.1">
    <property type="nucleotide sequence ID" value="NZ_BMOD01000014.1"/>
</dbReference>
<organism evidence="1 2">
    <name type="scientific">Deinococcus roseus</name>
    <dbReference type="NCBI Taxonomy" id="392414"/>
    <lineage>
        <taxon>Bacteria</taxon>
        <taxon>Thermotogati</taxon>
        <taxon>Deinococcota</taxon>
        <taxon>Deinococci</taxon>
        <taxon>Deinococcales</taxon>
        <taxon>Deinococcaceae</taxon>
        <taxon>Deinococcus</taxon>
    </lineage>
</organism>
<name>A0ABQ2D3I9_9DEIO</name>